<dbReference type="RefSeq" id="WP_345725806.1">
    <property type="nucleotide sequence ID" value="NZ_BAAAYN010000001.1"/>
</dbReference>
<evidence type="ECO:0000256" key="1">
    <source>
        <dbReference type="SAM" id="Phobius"/>
    </source>
</evidence>
<gene>
    <name evidence="2" type="ORF">GCM10020369_00120</name>
</gene>
<proteinExistence type="predicted"/>
<keyword evidence="3" id="KW-1185">Reference proteome</keyword>
<evidence type="ECO:0000313" key="3">
    <source>
        <dbReference type="Proteomes" id="UP001501676"/>
    </source>
</evidence>
<reference evidence="3" key="1">
    <citation type="journal article" date="2019" name="Int. J. Syst. Evol. Microbiol.">
        <title>The Global Catalogue of Microorganisms (GCM) 10K type strain sequencing project: providing services to taxonomists for standard genome sequencing and annotation.</title>
        <authorList>
            <consortium name="The Broad Institute Genomics Platform"/>
            <consortium name="The Broad Institute Genome Sequencing Center for Infectious Disease"/>
            <person name="Wu L."/>
            <person name="Ma J."/>
        </authorList>
    </citation>
    <scope>NUCLEOTIDE SEQUENCE [LARGE SCALE GENOMIC DNA]</scope>
    <source>
        <strain evidence="3">JCM 9458</strain>
    </source>
</reference>
<keyword evidence="1" id="KW-0472">Membrane</keyword>
<dbReference type="EMBL" id="BAAAYN010000001">
    <property type="protein sequence ID" value="GAA3381590.1"/>
    <property type="molecule type" value="Genomic_DNA"/>
</dbReference>
<keyword evidence="1" id="KW-1133">Transmembrane helix</keyword>
<dbReference type="Proteomes" id="UP001501676">
    <property type="component" value="Unassembled WGS sequence"/>
</dbReference>
<protein>
    <submittedName>
        <fullName evidence="2">Uncharacterized protein</fullName>
    </submittedName>
</protein>
<name>A0ABP6SNL9_9ACTN</name>
<sequence length="166" mass="18331">MAATDWIQAGADAFAALGTVGAFGVGLVLFRREHRREESHAEDSRRAQAAKVSAWVAVQHARDGKPELMFHVHNASDMPIYETALPLPARPGEEAESEFVGLVPPGQTIQRPAPADWLSSYYSPEPVQLEFLDSAGWFWTRDEQGFLCRNPERMSPDTNRDGKPAG</sequence>
<organism evidence="2 3">
    <name type="scientific">Cryptosporangium minutisporangium</name>
    <dbReference type="NCBI Taxonomy" id="113569"/>
    <lineage>
        <taxon>Bacteria</taxon>
        <taxon>Bacillati</taxon>
        <taxon>Actinomycetota</taxon>
        <taxon>Actinomycetes</taxon>
        <taxon>Cryptosporangiales</taxon>
        <taxon>Cryptosporangiaceae</taxon>
        <taxon>Cryptosporangium</taxon>
    </lineage>
</organism>
<evidence type="ECO:0000313" key="2">
    <source>
        <dbReference type="EMBL" id="GAA3381590.1"/>
    </source>
</evidence>
<feature type="transmembrane region" description="Helical" evidence="1">
    <location>
        <begin position="6"/>
        <end position="30"/>
    </location>
</feature>
<accession>A0ABP6SNL9</accession>
<keyword evidence="1" id="KW-0812">Transmembrane</keyword>
<comment type="caution">
    <text evidence="2">The sequence shown here is derived from an EMBL/GenBank/DDBJ whole genome shotgun (WGS) entry which is preliminary data.</text>
</comment>